<gene>
    <name evidence="1" type="ORF">IscW_ISCW022600</name>
</gene>
<dbReference type="PaxDb" id="6945-B7QG77"/>
<dbReference type="AlphaFoldDB" id="B7QG77"/>
<protein>
    <submittedName>
        <fullName evidence="1 2">Uncharacterized protein</fullName>
    </submittedName>
</protein>
<accession>B7QG77</accession>
<proteinExistence type="predicted"/>
<dbReference type="VEuPathDB" id="VectorBase:ISCW022600"/>
<sequence>RATPCTAQVIRLVHGDAQVIAAGAPRVGPRISQMVSGSLECAVCSKIGASHGVQNRALERGGLTTLIIRRRCVHTEE</sequence>
<organism>
    <name type="scientific">Ixodes scapularis</name>
    <name type="common">Black-legged tick</name>
    <name type="synonym">Deer tick</name>
    <dbReference type="NCBI Taxonomy" id="6945"/>
    <lineage>
        <taxon>Eukaryota</taxon>
        <taxon>Metazoa</taxon>
        <taxon>Ecdysozoa</taxon>
        <taxon>Arthropoda</taxon>
        <taxon>Chelicerata</taxon>
        <taxon>Arachnida</taxon>
        <taxon>Acari</taxon>
        <taxon>Parasitiformes</taxon>
        <taxon>Ixodida</taxon>
        <taxon>Ixodoidea</taxon>
        <taxon>Ixodidae</taxon>
        <taxon>Ixodinae</taxon>
        <taxon>Ixodes</taxon>
    </lineage>
</organism>
<keyword evidence="3" id="KW-1185">Reference proteome</keyword>
<dbReference type="HOGENOM" id="CLU_2645073_0_0_1"/>
<feature type="non-terminal residue" evidence="1">
    <location>
        <position position="77"/>
    </location>
</feature>
<dbReference type="EMBL" id="ABJB010547727">
    <property type="status" value="NOT_ANNOTATED_CDS"/>
    <property type="molecule type" value="Genomic_DNA"/>
</dbReference>
<dbReference type="VEuPathDB" id="VectorBase:ISCI022600"/>
<dbReference type="InParanoid" id="B7QG77"/>
<name>B7QG77_IXOSC</name>
<feature type="non-terminal residue" evidence="1">
    <location>
        <position position="1"/>
    </location>
</feature>
<dbReference type="Proteomes" id="UP000001555">
    <property type="component" value="Unassembled WGS sequence"/>
</dbReference>
<reference evidence="1 3" key="1">
    <citation type="submission" date="2008-03" db="EMBL/GenBank/DDBJ databases">
        <title>Annotation of Ixodes scapularis.</title>
        <authorList>
            <consortium name="Ixodes scapularis Genome Project Consortium"/>
            <person name="Caler E."/>
            <person name="Hannick L.I."/>
            <person name="Bidwell S."/>
            <person name="Joardar V."/>
            <person name="Thiagarajan M."/>
            <person name="Amedeo P."/>
            <person name="Galinsky K.J."/>
            <person name="Schobel S."/>
            <person name="Inman J."/>
            <person name="Hostetler J."/>
            <person name="Miller J."/>
            <person name="Hammond M."/>
            <person name="Megy K."/>
            <person name="Lawson D."/>
            <person name="Kodira C."/>
            <person name="Sutton G."/>
            <person name="Meyer J."/>
            <person name="Hill C.A."/>
            <person name="Birren B."/>
            <person name="Nene V."/>
            <person name="Collins F."/>
            <person name="Alarcon-Chaidez F."/>
            <person name="Wikel S."/>
            <person name="Strausberg R."/>
        </authorList>
    </citation>
    <scope>NUCLEOTIDE SEQUENCE [LARGE SCALE GENOMIC DNA]</scope>
    <source>
        <strain evidence="3">Wikel</strain>
        <strain evidence="1">Wikel colony</strain>
    </source>
</reference>
<dbReference type="EnsemblMetazoa" id="ISCW022600-RA">
    <property type="protein sequence ID" value="ISCW022600-PA"/>
    <property type="gene ID" value="ISCW022600"/>
</dbReference>
<reference evidence="2" key="2">
    <citation type="submission" date="2020-05" db="UniProtKB">
        <authorList>
            <consortium name="EnsemblMetazoa"/>
        </authorList>
    </citation>
    <scope>IDENTIFICATION</scope>
    <source>
        <strain evidence="2">wikel</strain>
    </source>
</reference>
<evidence type="ECO:0000313" key="3">
    <source>
        <dbReference type="Proteomes" id="UP000001555"/>
    </source>
</evidence>
<evidence type="ECO:0000313" key="2">
    <source>
        <dbReference type="EnsemblMetazoa" id="ISCW022600-PA"/>
    </source>
</evidence>
<evidence type="ECO:0000313" key="1">
    <source>
        <dbReference type="EMBL" id="EEC17849.1"/>
    </source>
</evidence>
<dbReference type="EMBL" id="DS929532">
    <property type="protein sequence ID" value="EEC17849.1"/>
    <property type="molecule type" value="Genomic_DNA"/>
</dbReference>